<name>A0A7X1AWE4_9BACT</name>
<proteinExistence type="predicted"/>
<organism evidence="2 3">
    <name type="scientific">Puniceicoccus vermicola</name>
    <dbReference type="NCBI Taxonomy" id="388746"/>
    <lineage>
        <taxon>Bacteria</taxon>
        <taxon>Pseudomonadati</taxon>
        <taxon>Verrucomicrobiota</taxon>
        <taxon>Opitutia</taxon>
        <taxon>Puniceicoccales</taxon>
        <taxon>Puniceicoccaceae</taxon>
        <taxon>Puniceicoccus</taxon>
    </lineage>
</organism>
<dbReference type="RefSeq" id="WP_185691864.1">
    <property type="nucleotide sequence ID" value="NZ_JACHVA010000046.1"/>
</dbReference>
<keyword evidence="1" id="KW-0812">Transmembrane</keyword>
<evidence type="ECO:0000256" key="1">
    <source>
        <dbReference type="SAM" id="Phobius"/>
    </source>
</evidence>
<keyword evidence="1" id="KW-0472">Membrane</keyword>
<keyword evidence="3" id="KW-1185">Reference proteome</keyword>
<accession>A0A7X1AWE4</accession>
<dbReference type="AlphaFoldDB" id="A0A7X1AWE4"/>
<comment type="caution">
    <text evidence="2">The sequence shown here is derived from an EMBL/GenBank/DDBJ whole genome shotgun (WGS) entry which is preliminary data.</text>
</comment>
<dbReference type="Pfam" id="PF19455">
    <property type="entry name" value="DUF5993"/>
    <property type="match status" value="1"/>
</dbReference>
<evidence type="ECO:0000313" key="3">
    <source>
        <dbReference type="Proteomes" id="UP000525652"/>
    </source>
</evidence>
<gene>
    <name evidence="2" type="ORF">H5P30_05015</name>
</gene>
<dbReference type="EMBL" id="JACHVA010000046">
    <property type="protein sequence ID" value="MBC2601139.1"/>
    <property type="molecule type" value="Genomic_DNA"/>
</dbReference>
<sequence>MAALIFLFLLATLFAATRSPKGLVDVLFIVTFILMVILFLHHSTDTLQINL</sequence>
<dbReference type="InterPro" id="IPR046035">
    <property type="entry name" value="DUF5993"/>
</dbReference>
<protein>
    <submittedName>
        <fullName evidence="2">Uncharacterized protein</fullName>
    </submittedName>
</protein>
<evidence type="ECO:0000313" key="2">
    <source>
        <dbReference type="EMBL" id="MBC2601139.1"/>
    </source>
</evidence>
<reference evidence="2 3" key="1">
    <citation type="submission" date="2020-07" db="EMBL/GenBank/DDBJ databases">
        <authorList>
            <person name="Feng X."/>
        </authorList>
    </citation>
    <scope>NUCLEOTIDE SEQUENCE [LARGE SCALE GENOMIC DNA]</scope>
    <source>
        <strain evidence="2 3">JCM14086</strain>
    </source>
</reference>
<keyword evidence="1" id="KW-1133">Transmembrane helix</keyword>
<dbReference type="Proteomes" id="UP000525652">
    <property type="component" value="Unassembled WGS sequence"/>
</dbReference>
<feature type="transmembrane region" description="Helical" evidence="1">
    <location>
        <begin position="25"/>
        <end position="41"/>
    </location>
</feature>